<evidence type="ECO:0000256" key="2">
    <source>
        <dbReference type="ARBA" id="ARBA00023054"/>
    </source>
</evidence>
<dbReference type="InterPro" id="IPR053246">
    <property type="entry name" value="NS_splicing_regulatory_protein"/>
</dbReference>
<dbReference type="Pfam" id="PF09745">
    <property type="entry name" value="NSRP1_N"/>
    <property type="match status" value="1"/>
</dbReference>
<comment type="similarity">
    <text evidence="1">Belongs to the NSRP1 family.</text>
</comment>
<dbReference type="STRING" id="685588.A0A067TEP6"/>
<dbReference type="InterPro" id="IPR018612">
    <property type="entry name" value="NSRP1_N"/>
</dbReference>
<feature type="compositionally biased region" description="Polar residues" evidence="3">
    <location>
        <begin position="278"/>
        <end position="288"/>
    </location>
</feature>
<name>A0A067TEP6_GALM3</name>
<feature type="region of interest" description="Disordered" evidence="3">
    <location>
        <begin position="271"/>
        <end position="372"/>
    </location>
</feature>
<accession>A0A067TEP6</accession>
<feature type="region of interest" description="Disordered" evidence="3">
    <location>
        <begin position="1"/>
        <end position="21"/>
    </location>
</feature>
<dbReference type="AlphaFoldDB" id="A0A067TEP6"/>
<dbReference type="HOGENOM" id="CLU_042321_1_0_1"/>
<organism evidence="5 6">
    <name type="scientific">Galerina marginata (strain CBS 339.88)</name>
    <dbReference type="NCBI Taxonomy" id="685588"/>
    <lineage>
        <taxon>Eukaryota</taxon>
        <taxon>Fungi</taxon>
        <taxon>Dikarya</taxon>
        <taxon>Basidiomycota</taxon>
        <taxon>Agaricomycotina</taxon>
        <taxon>Agaricomycetes</taxon>
        <taxon>Agaricomycetidae</taxon>
        <taxon>Agaricales</taxon>
        <taxon>Agaricineae</taxon>
        <taxon>Strophariaceae</taxon>
        <taxon>Galerina</taxon>
    </lineage>
</organism>
<reference evidence="6" key="1">
    <citation type="journal article" date="2014" name="Proc. Natl. Acad. Sci. U.S.A.">
        <title>Extensive sampling of basidiomycete genomes demonstrates inadequacy of the white-rot/brown-rot paradigm for wood decay fungi.</title>
        <authorList>
            <person name="Riley R."/>
            <person name="Salamov A.A."/>
            <person name="Brown D.W."/>
            <person name="Nagy L.G."/>
            <person name="Floudas D."/>
            <person name="Held B.W."/>
            <person name="Levasseur A."/>
            <person name="Lombard V."/>
            <person name="Morin E."/>
            <person name="Otillar R."/>
            <person name="Lindquist E.A."/>
            <person name="Sun H."/>
            <person name="LaButti K.M."/>
            <person name="Schmutz J."/>
            <person name="Jabbour D."/>
            <person name="Luo H."/>
            <person name="Baker S.E."/>
            <person name="Pisabarro A.G."/>
            <person name="Walton J.D."/>
            <person name="Blanchette R.A."/>
            <person name="Henrissat B."/>
            <person name="Martin F."/>
            <person name="Cullen D."/>
            <person name="Hibbett D.S."/>
            <person name="Grigoriev I.V."/>
        </authorList>
    </citation>
    <scope>NUCLEOTIDE SEQUENCE [LARGE SCALE GENOMIC DNA]</scope>
    <source>
        <strain evidence="6">CBS 339.88</strain>
    </source>
</reference>
<feature type="compositionally biased region" description="Basic and acidic residues" evidence="3">
    <location>
        <begin position="301"/>
        <end position="336"/>
    </location>
</feature>
<feature type="compositionally biased region" description="Basic and acidic residues" evidence="3">
    <location>
        <begin position="153"/>
        <end position="172"/>
    </location>
</feature>
<gene>
    <name evidence="5" type="ORF">GALMADRAFT_239692</name>
</gene>
<feature type="region of interest" description="Disordered" evidence="3">
    <location>
        <begin position="37"/>
        <end position="67"/>
    </location>
</feature>
<evidence type="ECO:0000313" key="6">
    <source>
        <dbReference type="Proteomes" id="UP000027222"/>
    </source>
</evidence>
<dbReference type="PANTHER" id="PTHR47845">
    <property type="entry name" value="NUCLEAR SPECKLE SPLICING REGULATORY PROTEIN 1 HOMOLOG"/>
    <property type="match status" value="1"/>
</dbReference>
<evidence type="ECO:0000256" key="1">
    <source>
        <dbReference type="ARBA" id="ARBA00010126"/>
    </source>
</evidence>
<evidence type="ECO:0000313" key="5">
    <source>
        <dbReference type="EMBL" id="KDR81626.1"/>
    </source>
</evidence>
<evidence type="ECO:0000259" key="4">
    <source>
        <dbReference type="Pfam" id="PF09745"/>
    </source>
</evidence>
<feature type="domain" description="Nuclear speckle splicing regulatory protein 1 N-terminal" evidence="4">
    <location>
        <begin position="60"/>
        <end position="175"/>
    </location>
</feature>
<evidence type="ECO:0000256" key="3">
    <source>
        <dbReference type="SAM" id="MobiDB-lite"/>
    </source>
</evidence>
<dbReference type="EMBL" id="KL142370">
    <property type="protein sequence ID" value="KDR81626.1"/>
    <property type="molecule type" value="Genomic_DNA"/>
</dbReference>
<feature type="compositionally biased region" description="Basic and acidic residues" evidence="3">
    <location>
        <begin position="343"/>
        <end position="372"/>
    </location>
</feature>
<feature type="region of interest" description="Disordered" evidence="3">
    <location>
        <begin position="153"/>
        <end position="182"/>
    </location>
</feature>
<dbReference type="PANTHER" id="PTHR47845:SF1">
    <property type="entry name" value="NUCLEAR SPECKLE SPLICING REGULATORY PROTEIN 1 HOMOLOG"/>
    <property type="match status" value="1"/>
</dbReference>
<proteinExistence type="inferred from homology"/>
<dbReference type="OrthoDB" id="446635at2759"/>
<sequence>MKLSISLAKPKVAKPTAPVSRPLAFSIGADDEVDDIEQVDQKPGRSGPVSHNAESSKAMQKRMAAERRVDETVYEYDEVWDKMQEAKQRQQAAKEADLTVRKPKYIHNLLSSAATRKLDHLRAEEKMMQREREAEGDLYQDKESFVTQAYKDQMEEVRQAEEEEKRREESRKKQGKVPTTGMTHFYRQLLEESSQKHEATVAATEKRYIGPQGPAPNLTIVKPADFTPLADSELARLAREEGKDVELNDDNQIVDKRDLLSAGLNLSLPNTRHLGLQRPSNSQTQAADTPQVHRAVGTAASRKEINERRAREIQQQLEAEHQRTEQSKKEADERIMQRVVAKRNNDSDVDSARARYLERKRRKLEEGQEEKT</sequence>
<protein>
    <recommendedName>
        <fullName evidence="4">Nuclear speckle splicing regulatory protein 1 N-terminal domain-containing protein</fullName>
    </recommendedName>
</protein>
<keyword evidence="2" id="KW-0175">Coiled coil</keyword>
<dbReference type="GO" id="GO:0000381">
    <property type="term" value="P:regulation of alternative mRNA splicing, via spliceosome"/>
    <property type="evidence" value="ECO:0007669"/>
    <property type="project" value="InterPro"/>
</dbReference>
<keyword evidence="6" id="KW-1185">Reference proteome</keyword>
<dbReference type="Proteomes" id="UP000027222">
    <property type="component" value="Unassembled WGS sequence"/>
</dbReference>